<dbReference type="EMBL" id="QFOD01000013">
    <property type="protein sequence ID" value="PZP30639.1"/>
    <property type="molecule type" value="Genomic_DNA"/>
</dbReference>
<keyword evidence="1 2" id="KW-0238">DNA-binding</keyword>
<keyword evidence="2" id="KW-0233">DNA recombination</keyword>
<dbReference type="GO" id="GO:0006281">
    <property type="term" value="P:DNA repair"/>
    <property type="evidence" value="ECO:0007669"/>
    <property type="project" value="UniProtKB-UniRule"/>
</dbReference>
<keyword evidence="2" id="KW-0235">DNA replication</keyword>
<dbReference type="Pfam" id="PF00436">
    <property type="entry name" value="SSB"/>
    <property type="match status" value="1"/>
</dbReference>
<evidence type="ECO:0000256" key="4">
    <source>
        <dbReference type="SAM" id="MobiDB-lite"/>
    </source>
</evidence>
<dbReference type="PROSITE" id="PS50935">
    <property type="entry name" value="SSB"/>
    <property type="match status" value="1"/>
</dbReference>
<dbReference type="GO" id="GO:0003697">
    <property type="term" value="F:single-stranded DNA binding"/>
    <property type="evidence" value="ECO:0007669"/>
    <property type="project" value="UniProtKB-UniRule"/>
</dbReference>
<dbReference type="NCBIfam" id="TIGR00621">
    <property type="entry name" value="ssb"/>
    <property type="match status" value="1"/>
</dbReference>
<feature type="region of interest" description="Disordered" evidence="4">
    <location>
        <begin position="108"/>
        <end position="187"/>
    </location>
</feature>
<dbReference type="PANTHER" id="PTHR10302:SF27">
    <property type="entry name" value="SINGLE-STRANDED DNA-BINDING PROTEIN"/>
    <property type="match status" value="1"/>
</dbReference>
<comment type="caution">
    <text evidence="5">The sequence shown here is derived from an EMBL/GenBank/DDBJ whole genome shotgun (WGS) entry which is preliminary data.</text>
</comment>
<dbReference type="InterPro" id="IPR012340">
    <property type="entry name" value="NA-bd_OB-fold"/>
</dbReference>
<keyword evidence="2" id="KW-0227">DNA damage</keyword>
<dbReference type="SUPFAM" id="SSF50249">
    <property type="entry name" value="Nucleic acid-binding proteins"/>
    <property type="match status" value="1"/>
</dbReference>
<dbReference type="HAMAP" id="MF_00984">
    <property type="entry name" value="SSB"/>
    <property type="match status" value="1"/>
</dbReference>
<evidence type="ECO:0000256" key="1">
    <source>
        <dbReference type="ARBA" id="ARBA00023125"/>
    </source>
</evidence>
<dbReference type="GO" id="GO:0006310">
    <property type="term" value="P:DNA recombination"/>
    <property type="evidence" value="ECO:0007669"/>
    <property type="project" value="UniProtKB-UniRule"/>
</dbReference>
<comment type="function">
    <text evidence="2">Plays an important role in DNA replication, recombination and repair. Binds to ssDNA and to an array of partner proteins to recruit them to their sites of action during DNA metabolism.</text>
</comment>
<dbReference type="PANTHER" id="PTHR10302">
    <property type="entry name" value="SINGLE-STRANDED DNA-BINDING PROTEIN"/>
    <property type="match status" value="1"/>
</dbReference>
<dbReference type="Gene3D" id="2.40.50.140">
    <property type="entry name" value="Nucleic acid-binding proteins"/>
    <property type="match status" value="1"/>
</dbReference>
<feature type="compositionally biased region" description="Low complexity" evidence="4">
    <location>
        <begin position="149"/>
        <end position="158"/>
    </location>
</feature>
<reference evidence="5 6" key="1">
    <citation type="submission" date="2017-08" db="EMBL/GenBank/DDBJ databases">
        <title>Infants hospitalized years apart are colonized by the same room-sourced microbial strains.</title>
        <authorList>
            <person name="Brooks B."/>
            <person name="Olm M.R."/>
            <person name="Firek B.A."/>
            <person name="Baker R."/>
            <person name="Thomas B.C."/>
            <person name="Morowitz M.J."/>
            <person name="Banfield J.F."/>
        </authorList>
    </citation>
    <scope>NUCLEOTIDE SEQUENCE [LARGE SCALE GENOMIC DNA]</scope>
    <source>
        <strain evidence="5">S2_012_000_R2_81</strain>
    </source>
</reference>
<organism evidence="5 6">
    <name type="scientific">Roseateles depolymerans</name>
    <dbReference type="NCBI Taxonomy" id="76731"/>
    <lineage>
        <taxon>Bacteria</taxon>
        <taxon>Pseudomonadati</taxon>
        <taxon>Pseudomonadota</taxon>
        <taxon>Betaproteobacteria</taxon>
        <taxon>Burkholderiales</taxon>
        <taxon>Sphaerotilaceae</taxon>
        <taxon>Roseateles</taxon>
    </lineage>
</organism>
<sequence>MASVNKVILIGNLGRDPEVRYNPNGVAWCTVSLATTRQWKNRESGERQEETEWHRVVFNDRLAEIAGEYLKKGRAVYVEGRLKTRKWQDKEGRDTYTTEIIADQMQLLGGRDGGGDEGGGGGYSRGAGGGGGYARGGDAGGDDFGGGAPAPRAAARPAAPRPAPQRAPAPAPKASTGFDDMDDDIPF</sequence>
<dbReference type="GO" id="GO:0006260">
    <property type="term" value="P:DNA replication"/>
    <property type="evidence" value="ECO:0007669"/>
    <property type="project" value="UniProtKB-UniRule"/>
</dbReference>
<evidence type="ECO:0000313" key="5">
    <source>
        <dbReference type="EMBL" id="PZP30639.1"/>
    </source>
</evidence>
<comment type="subunit">
    <text evidence="2">Homotetramer.</text>
</comment>
<dbReference type="GO" id="GO:0009295">
    <property type="term" value="C:nucleoid"/>
    <property type="evidence" value="ECO:0007669"/>
    <property type="project" value="TreeGrafter"/>
</dbReference>
<dbReference type="InterPro" id="IPR000424">
    <property type="entry name" value="Primosome_PriB/ssb"/>
</dbReference>
<feature type="compositionally biased region" description="Gly residues" evidence="4">
    <location>
        <begin position="110"/>
        <end position="148"/>
    </location>
</feature>
<protein>
    <recommendedName>
        <fullName evidence="2 3">Single-stranded DNA-binding protein</fullName>
        <shortName evidence="2">SSB</shortName>
    </recommendedName>
</protein>
<feature type="short sequence motif" description="Important for interaction with partner proteins" evidence="2">
    <location>
        <begin position="182"/>
        <end position="187"/>
    </location>
</feature>
<comment type="caution">
    <text evidence="2">Lacks conserved residue(s) required for the propagation of feature annotation.</text>
</comment>
<evidence type="ECO:0000313" key="6">
    <source>
        <dbReference type="Proteomes" id="UP000249633"/>
    </source>
</evidence>
<feature type="compositionally biased region" description="Pro residues" evidence="4">
    <location>
        <begin position="159"/>
        <end position="171"/>
    </location>
</feature>
<dbReference type="InterPro" id="IPR011344">
    <property type="entry name" value="ssDNA-bd"/>
</dbReference>
<name>A0A2W5FM92_9BURK</name>
<gene>
    <name evidence="5" type="ORF">DI603_14010</name>
</gene>
<proteinExistence type="inferred from homology"/>
<evidence type="ECO:0000256" key="2">
    <source>
        <dbReference type="HAMAP-Rule" id="MF_00984"/>
    </source>
</evidence>
<dbReference type="CDD" id="cd04496">
    <property type="entry name" value="SSB_OBF"/>
    <property type="match status" value="1"/>
</dbReference>
<keyword evidence="2" id="KW-0234">DNA repair</keyword>
<evidence type="ECO:0000256" key="3">
    <source>
        <dbReference type="RuleBase" id="RU000524"/>
    </source>
</evidence>
<dbReference type="Proteomes" id="UP000249633">
    <property type="component" value="Unassembled WGS sequence"/>
</dbReference>
<dbReference type="AlphaFoldDB" id="A0A2W5FM92"/>
<accession>A0A2W5FM92</accession>